<dbReference type="SUPFAM" id="SSF56672">
    <property type="entry name" value="DNA/RNA polymerases"/>
    <property type="match status" value="1"/>
</dbReference>
<feature type="domain" description="Reverse transcriptase/retrotransposon-derived protein RNase H-like" evidence="1">
    <location>
        <begin position="210"/>
        <end position="265"/>
    </location>
</feature>
<organism evidence="2 3">
    <name type="scientific">Romanomermis culicivorax</name>
    <name type="common">Nematode worm</name>
    <dbReference type="NCBI Taxonomy" id="13658"/>
    <lineage>
        <taxon>Eukaryota</taxon>
        <taxon>Metazoa</taxon>
        <taxon>Ecdysozoa</taxon>
        <taxon>Nematoda</taxon>
        <taxon>Enoplea</taxon>
        <taxon>Dorylaimia</taxon>
        <taxon>Mermithida</taxon>
        <taxon>Mermithoidea</taxon>
        <taxon>Mermithidae</taxon>
        <taxon>Romanomermis</taxon>
    </lineage>
</organism>
<dbReference type="Proteomes" id="UP000887565">
    <property type="component" value="Unplaced"/>
</dbReference>
<name>A0A915KVH9_ROMCU</name>
<proteinExistence type="predicted"/>
<dbReference type="AlphaFoldDB" id="A0A915KVH9"/>
<evidence type="ECO:0000259" key="1">
    <source>
        <dbReference type="Pfam" id="PF17919"/>
    </source>
</evidence>
<dbReference type="WBParaSite" id="nRc.2.0.1.t42936-RA">
    <property type="protein sequence ID" value="nRc.2.0.1.t42936-RA"/>
    <property type="gene ID" value="nRc.2.0.1.g42936"/>
</dbReference>
<reference evidence="3" key="1">
    <citation type="submission" date="2022-11" db="UniProtKB">
        <authorList>
            <consortium name="WormBaseParasite"/>
        </authorList>
    </citation>
    <scope>IDENTIFICATION</scope>
</reference>
<protein>
    <submittedName>
        <fullName evidence="3">Reverse transcriptase/retrotransposon-derived protein RNase H-like domain-containing protein</fullName>
    </submittedName>
</protein>
<sequence>MESTFGEHMSECLIFDDDGNDQFIIGIHFLLHPNIHAILNFKDKDIEIQNIKMPLKVITTIKPLAKSFLSVAYNNVLEEIPEEDRQWVSSTIFPLTSTLIPNLIVQQLHQDQVIMEYPIETAIVNITNGKCPLLFVNNRPNSIKLCPNQLVAITKHMLESMAVQILDNGIHVSVAASDCNLTNHELAALDKFLPHHTDKQKLEFALNKITEKMHNAFEGIKKALTTSLFLGYSVYDGKAQFVIQTDASTTAISAILYQESGDQTWADDSWLSSMMVMGPLTMAIASPFSAAEFNVNNILMQHAQMLNEVARTMFYNCIRFPPDGNLRTCLIEWMNHFPECEPTSNHDPGIYICNHFTL</sequence>
<evidence type="ECO:0000313" key="2">
    <source>
        <dbReference type="Proteomes" id="UP000887565"/>
    </source>
</evidence>
<dbReference type="Pfam" id="PF17919">
    <property type="entry name" value="RT_RNaseH_2"/>
    <property type="match status" value="1"/>
</dbReference>
<accession>A0A915KVH9</accession>
<keyword evidence="2" id="KW-1185">Reference proteome</keyword>
<dbReference type="InterPro" id="IPR041577">
    <property type="entry name" value="RT_RNaseH_2"/>
</dbReference>
<evidence type="ECO:0000313" key="3">
    <source>
        <dbReference type="WBParaSite" id="nRc.2.0.1.t42936-RA"/>
    </source>
</evidence>
<dbReference type="InterPro" id="IPR043502">
    <property type="entry name" value="DNA/RNA_pol_sf"/>
</dbReference>